<reference evidence="4" key="1">
    <citation type="submission" date="2020-05" db="EMBL/GenBank/DDBJ databases">
        <title>WGS assembly of Panicum virgatum.</title>
        <authorList>
            <person name="Lovell J.T."/>
            <person name="Jenkins J."/>
            <person name="Shu S."/>
            <person name="Juenger T.E."/>
            <person name="Schmutz J."/>
        </authorList>
    </citation>
    <scope>NUCLEOTIDE SEQUENCE</scope>
    <source>
        <strain evidence="4">AP13</strain>
    </source>
</reference>
<name>A0A8T0QBI3_PANVG</name>
<dbReference type="InterPro" id="IPR019734">
    <property type="entry name" value="TPR_rpt"/>
</dbReference>
<evidence type="ECO:0000256" key="2">
    <source>
        <dbReference type="ARBA" id="ARBA00022803"/>
    </source>
</evidence>
<evidence type="ECO:0000256" key="3">
    <source>
        <dbReference type="SAM" id="MobiDB-lite"/>
    </source>
</evidence>
<dbReference type="GO" id="GO:0016020">
    <property type="term" value="C:membrane"/>
    <property type="evidence" value="ECO:0007669"/>
    <property type="project" value="TreeGrafter"/>
</dbReference>
<feature type="compositionally biased region" description="Basic and acidic residues" evidence="3">
    <location>
        <begin position="492"/>
        <end position="507"/>
    </location>
</feature>
<dbReference type="GO" id="GO:0006620">
    <property type="term" value="P:post-translational protein targeting to endoplasmic reticulum membrane"/>
    <property type="evidence" value="ECO:0007669"/>
    <property type="project" value="TreeGrafter"/>
</dbReference>
<proteinExistence type="predicted"/>
<evidence type="ECO:0000256" key="1">
    <source>
        <dbReference type="ARBA" id="ARBA00022737"/>
    </source>
</evidence>
<dbReference type="SMART" id="SM00028">
    <property type="entry name" value="TPR"/>
    <property type="match status" value="3"/>
</dbReference>
<gene>
    <name evidence="4" type="ORF">PVAP13_7NG417000</name>
</gene>
<dbReference type="EMBL" id="CM029050">
    <property type="protein sequence ID" value="KAG2569972.1"/>
    <property type="molecule type" value="Genomic_DNA"/>
</dbReference>
<feature type="compositionally biased region" description="Low complexity" evidence="3">
    <location>
        <begin position="449"/>
        <end position="460"/>
    </location>
</feature>
<dbReference type="PANTHER" id="PTHR45831">
    <property type="entry name" value="LD24721P"/>
    <property type="match status" value="1"/>
</dbReference>
<keyword evidence="2" id="KW-0802">TPR repeat</keyword>
<comment type="caution">
    <text evidence="4">The sequence shown here is derived from an EMBL/GenBank/DDBJ whole genome shotgun (WGS) entry which is preliminary data.</text>
</comment>
<feature type="region of interest" description="Disordered" evidence="3">
    <location>
        <begin position="448"/>
        <end position="510"/>
    </location>
</feature>
<sequence length="544" mass="59106">MQPNRNDCAFCTKNPNSWRIWLSNPYVLLSAGRSRVNRQSACSVSPPRLPPHPHPHRSLLRRRRAKANMGNMTRSDSPVSRRIVLSFLDFLNSVELAPGADPEALEVARECLESIFGVDSSAAGKGIEPGLLLELFTSLEADGRHKPRPGLVPQSVSNKPSQSASTSNIEEDSNNCTTSNSDSQVEDTFDLDHSGDELFAKVYAALDEINFFKTSPAGAEDPGQLSKATQYFNEAVLSMQKSGRKKASLVDLAESFKSRGNEFMRSNQHLKAVELYTCAIALSRKHAIYYCNRAAAYTRLNMNNEAIVDCLKSIEINPNYSKAYSRLGSAYFALGNYQDALNKGYLKAAELDPSNENVQQNIEVTKKKLAEQQVPPEEQNTHARQAQGSHPMFTSNGIPFNLFPPGSSANPEFFANFINRGSDLGQPPSGQSMSLNLNDIFCQANVNASGQGSSQSGNSNTPPAFPTGAAVPPFAFSGSGNEGNRAHQASSGHEREHGEPGIHRDGGIHINLTGPEQAAEALRTVMQMFGPQMGPHEGTPRGPD</sequence>
<organism evidence="4 5">
    <name type="scientific">Panicum virgatum</name>
    <name type="common">Blackwell switchgrass</name>
    <dbReference type="NCBI Taxonomy" id="38727"/>
    <lineage>
        <taxon>Eukaryota</taxon>
        <taxon>Viridiplantae</taxon>
        <taxon>Streptophyta</taxon>
        <taxon>Embryophyta</taxon>
        <taxon>Tracheophyta</taxon>
        <taxon>Spermatophyta</taxon>
        <taxon>Magnoliopsida</taxon>
        <taxon>Liliopsida</taxon>
        <taxon>Poales</taxon>
        <taxon>Poaceae</taxon>
        <taxon>PACMAD clade</taxon>
        <taxon>Panicoideae</taxon>
        <taxon>Panicodae</taxon>
        <taxon>Paniceae</taxon>
        <taxon>Panicinae</taxon>
        <taxon>Panicum</taxon>
        <taxon>Panicum sect. Hiantes</taxon>
    </lineage>
</organism>
<evidence type="ECO:0000313" key="5">
    <source>
        <dbReference type="Proteomes" id="UP000823388"/>
    </source>
</evidence>
<keyword evidence="1" id="KW-0677">Repeat</keyword>
<dbReference type="Gene3D" id="1.25.40.10">
    <property type="entry name" value="Tetratricopeptide repeat domain"/>
    <property type="match status" value="1"/>
</dbReference>
<dbReference type="Proteomes" id="UP000823388">
    <property type="component" value="Chromosome 7N"/>
</dbReference>
<dbReference type="FunFam" id="1.25.40.10:FF:000330">
    <property type="entry name" value="Tetratricopeptide repeat (TPR)-like superfamily protein"/>
    <property type="match status" value="1"/>
</dbReference>
<keyword evidence="5" id="KW-1185">Reference proteome</keyword>
<dbReference type="Pfam" id="PF00515">
    <property type="entry name" value="TPR_1"/>
    <property type="match status" value="1"/>
</dbReference>
<dbReference type="Gene3D" id="1.20.5.420">
    <property type="entry name" value="Immunoglobulin FC, subunit C"/>
    <property type="match status" value="1"/>
</dbReference>
<dbReference type="GO" id="GO:0060090">
    <property type="term" value="F:molecular adaptor activity"/>
    <property type="evidence" value="ECO:0007669"/>
    <property type="project" value="TreeGrafter"/>
</dbReference>
<dbReference type="PANTHER" id="PTHR45831:SF2">
    <property type="entry name" value="LD24721P"/>
    <property type="match status" value="1"/>
</dbReference>
<dbReference type="GO" id="GO:0072380">
    <property type="term" value="C:TRC complex"/>
    <property type="evidence" value="ECO:0007669"/>
    <property type="project" value="TreeGrafter"/>
</dbReference>
<dbReference type="AlphaFoldDB" id="A0A8T0QBI3"/>
<dbReference type="InterPro" id="IPR047150">
    <property type="entry name" value="SGT"/>
</dbReference>
<feature type="compositionally biased region" description="Low complexity" evidence="3">
    <location>
        <begin position="174"/>
        <end position="183"/>
    </location>
</feature>
<protein>
    <recommendedName>
        <fullName evidence="6">SGTA homodimerisation domain-containing protein</fullName>
    </recommendedName>
</protein>
<feature type="region of interest" description="Disordered" evidence="3">
    <location>
        <begin position="144"/>
        <end position="185"/>
    </location>
</feature>
<evidence type="ECO:0000313" key="4">
    <source>
        <dbReference type="EMBL" id="KAG2569972.1"/>
    </source>
</evidence>
<dbReference type="SUPFAM" id="SSF48452">
    <property type="entry name" value="TPR-like"/>
    <property type="match status" value="1"/>
</dbReference>
<feature type="compositionally biased region" description="Polar residues" evidence="3">
    <location>
        <begin position="154"/>
        <end position="168"/>
    </location>
</feature>
<evidence type="ECO:0008006" key="6">
    <source>
        <dbReference type="Google" id="ProtNLM"/>
    </source>
</evidence>
<accession>A0A8T0QBI3</accession>
<dbReference type="InterPro" id="IPR011990">
    <property type="entry name" value="TPR-like_helical_dom_sf"/>
</dbReference>